<keyword evidence="2" id="KW-0732">Signal</keyword>
<accession>A0A9X9XH16</accession>
<dbReference type="RefSeq" id="WP_211848541.1">
    <property type="nucleotide sequence ID" value="NZ_JAAEDL010000025.1"/>
</dbReference>
<evidence type="ECO:0000313" key="3">
    <source>
        <dbReference type="EMBL" id="MBR0683002.1"/>
    </source>
</evidence>
<dbReference type="Proteomes" id="UP001138709">
    <property type="component" value="Unassembled WGS sequence"/>
</dbReference>
<dbReference type="PANTHER" id="PTHR42928">
    <property type="entry name" value="TRICARBOXYLATE-BINDING PROTEIN"/>
    <property type="match status" value="1"/>
</dbReference>
<evidence type="ECO:0000256" key="2">
    <source>
        <dbReference type="SAM" id="SignalP"/>
    </source>
</evidence>
<reference evidence="3" key="1">
    <citation type="submission" date="2020-01" db="EMBL/GenBank/DDBJ databases">
        <authorList>
            <person name="Rat A."/>
        </authorList>
    </citation>
    <scope>NUCLEOTIDE SEQUENCE</scope>
    <source>
        <strain evidence="3">LMG 31228</strain>
    </source>
</reference>
<dbReference type="Gene3D" id="3.40.190.10">
    <property type="entry name" value="Periplasmic binding protein-like II"/>
    <property type="match status" value="1"/>
</dbReference>
<dbReference type="InterPro" id="IPR005064">
    <property type="entry name" value="BUG"/>
</dbReference>
<keyword evidence="4" id="KW-1185">Reference proteome</keyword>
<dbReference type="SUPFAM" id="SSF53850">
    <property type="entry name" value="Periplasmic binding protein-like II"/>
    <property type="match status" value="1"/>
</dbReference>
<dbReference type="InterPro" id="IPR042100">
    <property type="entry name" value="Bug_dom1"/>
</dbReference>
<dbReference type="Pfam" id="PF03401">
    <property type="entry name" value="TctC"/>
    <property type="match status" value="1"/>
</dbReference>
<organism evidence="3 4">
    <name type="scientific">Neoroseomonas eburnea</name>
    <dbReference type="NCBI Taxonomy" id="1346889"/>
    <lineage>
        <taxon>Bacteria</taxon>
        <taxon>Pseudomonadati</taxon>
        <taxon>Pseudomonadota</taxon>
        <taxon>Alphaproteobacteria</taxon>
        <taxon>Acetobacterales</taxon>
        <taxon>Acetobacteraceae</taxon>
        <taxon>Neoroseomonas</taxon>
    </lineage>
</organism>
<feature type="chain" id="PRO_5040777246" evidence="2">
    <location>
        <begin position="24"/>
        <end position="322"/>
    </location>
</feature>
<sequence length="322" mass="33383">MPLARRTTLAAALAGAAPALAFAQPRAWPNRPVRIVIPYAPGGPVEIPGRFIAEHLAARLGQPFVVETRPGAGGALGTKQVIAATDQHTLLMVTGAVAIQPAVQPDIGYDPVNELVPISVVSESSMGFMVRPNAAFRDLAGLIAAAKAAPGRITYGSSGNGTTTHMAAALFGARAGIAWQHVPYRGSGQLISGFLAGDVDVMSGDLATLLPHVREGRGRLLGVTSPERVPAVPDVPSIAEVVPGTGITIWFALFAPRGFPEEAVARLGAELAPLRGGSPLGERMAAAGGRLLLTGPAELSERLRRELPLWRQVVADAGIRAE</sequence>
<dbReference type="PANTHER" id="PTHR42928:SF5">
    <property type="entry name" value="BLR1237 PROTEIN"/>
    <property type="match status" value="1"/>
</dbReference>
<evidence type="ECO:0000256" key="1">
    <source>
        <dbReference type="ARBA" id="ARBA00006987"/>
    </source>
</evidence>
<dbReference type="Gene3D" id="3.40.190.150">
    <property type="entry name" value="Bordetella uptake gene, domain 1"/>
    <property type="match status" value="1"/>
</dbReference>
<dbReference type="EMBL" id="JAAEDL010000025">
    <property type="protein sequence ID" value="MBR0683002.1"/>
    <property type="molecule type" value="Genomic_DNA"/>
</dbReference>
<dbReference type="AlphaFoldDB" id="A0A9X9XH16"/>
<feature type="signal peptide" evidence="2">
    <location>
        <begin position="1"/>
        <end position="23"/>
    </location>
</feature>
<comment type="caution">
    <text evidence="3">The sequence shown here is derived from an EMBL/GenBank/DDBJ whole genome shotgun (WGS) entry which is preliminary data.</text>
</comment>
<protein>
    <submittedName>
        <fullName evidence="3">Tripartite tricarboxylate transporter substrate binding protein</fullName>
    </submittedName>
</protein>
<comment type="similarity">
    <text evidence="1">Belongs to the UPF0065 (bug) family.</text>
</comment>
<gene>
    <name evidence="3" type="ORF">GXW74_21095</name>
</gene>
<proteinExistence type="inferred from homology"/>
<reference evidence="3" key="2">
    <citation type="journal article" date="2021" name="Syst. Appl. Microbiol.">
        <title>Roseomonas hellenica sp. nov., isolated from roots of wild-growing Alkanna tinctoria.</title>
        <authorList>
            <person name="Rat A."/>
            <person name="Naranjo H.D."/>
            <person name="Lebbe L."/>
            <person name="Cnockaert M."/>
            <person name="Krigas N."/>
            <person name="Grigoriadou K."/>
            <person name="Maloupa E."/>
            <person name="Willems A."/>
        </authorList>
    </citation>
    <scope>NUCLEOTIDE SEQUENCE</scope>
    <source>
        <strain evidence="3">LMG 31228</strain>
    </source>
</reference>
<dbReference type="PIRSF" id="PIRSF017082">
    <property type="entry name" value="YflP"/>
    <property type="match status" value="1"/>
</dbReference>
<name>A0A9X9XH16_9PROT</name>
<evidence type="ECO:0000313" key="4">
    <source>
        <dbReference type="Proteomes" id="UP001138709"/>
    </source>
</evidence>